<dbReference type="RefSeq" id="WP_425561846.1">
    <property type="nucleotide sequence ID" value="NZ_BAAAZU010000004.1"/>
</dbReference>
<keyword evidence="4" id="KW-0472">Membrane</keyword>
<feature type="transmembrane region" description="Helical" evidence="4">
    <location>
        <begin position="897"/>
        <end position="916"/>
    </location>
</feature>
<evidence type="ECO:0000259" key="6">
    <source>
        <dbReference type="Pfam" id="PF06165"/>
    </source>
</evidence>
<dbReference type="Gene3D" id="1.50.10.140">
    <property type="match status" value="2"/>
</dbReference>
<name>A0ABP7M9U6_9GAMM</name>
<dbReference type="Gene3D" id="2.70.98.40">
    <property type="entry name" value="Glycoside hydrolase, family 65, N-terminal domain"/>
    <property type="match status" value="2"/>
</dbReference>
<accession>A0ABP7M9U6</accession>
<dbReference type="SUPFAM" id="SSF56112">
    <property type="entry name" value="Protein kinase-like (PK-like)"/>
    <property type="match status" value="1"/>
</dbReference>
<dbReference type="InterPro" id="IPR037824">
    <property type="entry name" value="GH94N_2_NdvB"/>
</dbReference>
<feature type="transmembrane region" description="Helical" evidence="4">
    <location>
        <begin position="453"/>
        <end position="481"/>
    </location>
</feature>
<feature type="transmembrane region" description="Helical" evidence="4">
    <location>
        <begin position="831"/>
        <end position="848"/>
    </location>
</feature>
<feature type="domain" description="Glycosyl hydrolase 94 supersandwich" evidence="6">
    <location>
        <begin position="2100"/>
        <end position="2378"/>
    </location>
</feature>
<dbReference type="Gene3D" id="3.90.1200.10">
    <property type="match status" value="1"/>
</dbReference>
<evidence type="ECO:0000313" key="10">
    <source>
        <dbReference type="Proteomes" id="UP001501727"/>
    </source>
</evidence>
<feature type="transmembrane region" description="Helical" evidence="4">
    <location>
        <begin position="956"/>
        <end position="974"/>
    </location>
</feature>
<keyword evidence="2" id="KW-0808">Transferase</keyword>
<keyword evidence="1" id="KW-0328">Glycosyltransferase</keyword>
<feature type="domain" description="Glycoside hydrolase family 65 C-terminal" evidence="5">
    <location>
        <begin position="2819"/>
        <end position="2857"/>
    </location>
</feature>
<dbReference type="Gene3D" id="1.50.10.10">
    <property type="match status" value="1"/>
</dbReference>
<dbReference type="Pfam" id="PF06165">
    <property type="entry name" value="GH94_b-supersand"/>
    <property type="match status" value="2"/>
</dbReference>
<feature type="transmembrane region" description="Helical" evidence="4">
    <location>
        <begin position="854"/>
        <end position="876"/>
    </location>
</feature>
<dbReference type="SMART" id="SM01068">
    <property type="entry name" value="CBM_X"/>
    <property type="match status" value="2"/>
</dbReference>
<dbReference type="InterPro" id="IPR010383">
    <property type="entry name" value="Glyco_hydrolase_94_b-supersand"/>
</dbReference>
<dbReference type="InterPro" id="IPR037820">
    <property type="entry name" value="GH94N_NdvB"/>
</dbReference>
<reference evidence="10" key="1">
    <citation type="journal article" date="2019" name="Int. J. Syst. Evol. Microbiol.">
        <title>The Global Catalogue of Microorganisms (GCM) 10K type strain sequencing project: providing services to taxonomists for standard genome sequencing and annotation.</title>
        <authorList>
            <consortium name="The Broad Institute Genomics Platform"/>
            <consortium name="The Broad Institute Genome Sequencing Center for Infectious Disease"/>
            <person name="Wu L."/>
            <person name="Ma J."/>
        </authorList>
    </citation>
    <scope>NUCLEOTIDE SEQUENCE [LARGE SCALE GENOMIC DNA]</scope>
    <source>
        <strain evidence="10">JCM 16916</strain>
    </source>
</reference>
<dbReference type="PANTHER" id="PTHR37469:SF2">
    <property type="entry name" value="CELLOBIONIC ACID PHOSPHORYLASE"/>
    <property type="match status" value="1"/>
</dbReference>
<dbReference type="SUPFAM" id="SSF74650">
    <property type="entry name" value="Galactose mutarotase-like"/>
    <property type="match status" value="2"/>
</dbReference>
<dbReference type="InterPro" id="IPR033432">
    <property type="entry name" value="GH94_catalytic"/>
</dbReference>
<evidence type="ECO:0000256" key="2">
    <source>
        <dbReference type="ARBA" id="ARBA00022679"/>
    </source>
</evidence>
<feature type="region of interest" description="Disordered" evidence="3">
    <location>
        <begin position="17"/>
        <end position="37"/>
    </location>
</feature>
<feature type="domain" description="Glycoamylase-like" evidence="7">
    <location>
        <begin position="1324"/>
        <end position="1523"/>
    </location>
</feature>
<evidence type="ECO:0000256" key="3">
    <source>
        <dbReference type="SAM" id="MobiDB-lite"/>
    </source>
</evidence>
<dbReference type="Gene3D" id="2.60.420.10">
    <property type="entry name" value="Maltose phosphorylase, domain 3"/>
    <property type="match status" value="1"/>
</dbReference>
<dbReference type="Pfam" id="PF10091">
    <property type="entry name" value="Glycoamylase"/>
    <property type="match status" value="1"/>
</dbReference>
<dbReference type="CDD" id="cd11756">
    <property type="entry name" value="GH94N_ChvB_NdvB_1_like"/>
    <property type="match status" value="1"/>
</dbReference>
<dbReference type="InterPro" id="IPR019282">
    <property type="entry name" value="Glycoamylase-like_cons_dom"/>
</dbReference>
<feature type="domain" description="Glycosyl hydrolase 94 supersandwich" evidence="6">
    <location>
        <begin position="1574"/>
        <end position="1853"/>
    </location>
</feature>
<evidence type="ECO:0000256" key="4">
    <source>
        <dbReference type="SAM" id="Phobius"/>
    </source>
</evidence>
<dbReference type="InterPro" id="IPR011013">
    <property type="entry name" value="Gal_mutarotase_sf_dom"/>
</dbReference>
<feature type="transmembrane region" description="Helical" evidence="4">
    <location>
        <begin position="981"/>
        <end position="1000"/>
    </location>
</feature>
<dbReference type="EMBL" id="BAAAZU010000004">
    <property type="protein sequence ID" value="GAA3918528.1"/>
    <property type="molecule type" value="Genomic_DNA"/>
</dbReference>
<dbReference type="InterPro" id="IPR052047">
    <property type="entry name" value="GH94_Enzymes"/>
</dbReference>
<dbReference type="Pfam" id="PF03633">
    <property type="entry name" value="Glyco_hydro_65C"/>
    <property type="match status" value="1"/>
</dbReference>
<protein>
    <submittedName>
        <fullName evidence="9">Glucoamylase family protein</fullName>
    </submittedName>
</protein>
<feature type="domain" description="Glycosyl hydrolase 94 catalytic" evidence="8">
    <location>
        <begin position="2394"/>
        <end position="2818"/>
    </location>
</feature>
<gene>
    <name evidence="9" type="ORF">GCM10022229_10170</name>
</gene>
<dbReference type="InterPro" id="IPR008928">
    <property type="entry name" value="6-hairpin_glycosidase_sf"/>
</dbReference>
<feature type="transmembrane region" description="Helical" evidence="4">
    <location>
        <begin position="422"/>
        <end position="441"/>
    </location>
</feature>
<dbReference type="InterPro" id="IPR005194">
    <property type="entry name" value="Glyco_hydro_65_C"/>
</dbReference>
<evidence type="ECO:0000259" key="8">
    <source>
        <dbReference type="Pfam" id="PF17167"/>
    </source>
</evidence>
<dbReference type="CDD" id="cd11753">
    <property type="entry name" value="GH94N_ChvB_NdvB_2_like"/>
    <property type="match status" value="1"/>
</dbReference>
<comment type="caution">
    <text evidence="9">The sequence shown here is derived from an EMBL/GenBank/DDBJ whole genome shotgun (WGS) entry which is preliminary data.</text>
</comment>
<dbReference type="Pfam" id="PF17167">
    <property type="entry name" value="Glyco_hydro_94"/>
    <property type="match status" value="1"/>
</dbReference>
<evidence type="ECO:0000256" key="1">
    <source>
        <dbReference type="ARBA" id="ARBA00022676"/>
    </source>
</evidence>
<dbReference type="PANTHER" id="PTHR37469">
    <property type="entry name" value="CELLOBIONIC ACID PHOSPHORYLASE-RELATED"/>
    <property type="match status" value="1"/>
</dbReference>
<keyword evidence="10" id="KW-1185">Reference proteome</keyword>
<dbReference type="InterPro" id="IPR037018">
    <property type="entry name" value="GH65_N"/>
</dbReference>
<dbReference type="InterPro" id="IPR012341">
    <property type="entry name" value="6hp_glycosidase-like_sf"/>
</dbReference>
<sequence>MSNRKLPGETARQWLARRARRQPRNEPASAIGEQEQPLRSQLFSAEQMERHGRVLAQAHTLSERRSADPLLARLSANEAVIQRASKLLSEAAHAKRRLTPAGDWLLDNLYLVEEQVRIARRHLPKGYSRELPRLEGGPSDQLPRVYDIALNAISHGDGRVDVESLGRFIAAYQSVTPLTLGELWAIPIMLRLALIENLRRVSAQVITGRIDRDLADVWADRFAARAESDPKSVVLVIADMARAQPPPSSAFVAEIVRRLQGQGAALSLPLTWIEQWLADHEQGIAQLVQVENRQQAADQVSISNSIGSLRLLSMTDWREFVETMSMVEATLRDDPDGTYGRMDFATRDRYRHVVEDIARRGKLAETDVARTVLELARDAGDGIATHVGYYLVDAGRPVLERRLSLRRGPLVALRRGTGRVPLPLYVLPIAGIVALFTFGLVQDAYAILGDRGLLWLVAVLCVIAFSELGVVLVNWFATILVMPRALPRLDYSAGIPPDARTLVVVPTMIGDASTVGPLVDALEVRFLANRDRNLHFALLTDFLDADEQVLAQDAGALTAAREEIEALNSRHAGDGDDIFFLMHRPRSWNPRERKWMGHERKRGKLGALNALLRLGDGGAFSMIVGDAGVLRGVRYVITLDTDTRLPRDAARELVGTLAHPLNRARIDTRRGVVDGGYGILQPRVGTSMGGERHSWYSRLFGSEPGIDPYTRTVSDVYQDLFGEGSFVGKGIYDVAAFEQSLDERFPDNRILSHDLLEGCYARAGLVSDVQLYEDYPSRYALEVKRRHRWIRGDWQLLPWLLPWVPTGNGRHERNPLSMLSRGKLLDNLRRSLVPTATVALFVLGWLLAPHPLGWTLWVLSTLLVAPLMAALTALLDKPAELPLRAHLRHRAQAAGRDLARIALGAALLPYEAFYSLDAIARTLWRMLVSHRRMLQWSPSSEVEKTLGDGLAASLRSMWFAPVFVFAVAAALLRLHPTALPVAAPLLALWLLSPVLAWWTGRPRKRAASGLSAEQGRFLGRLSRRTWAFFEDFVTAADHWLPPDNIQEHPALQVARRTSPTNIGLALLANLSAQDFGYLQPAPMAERIGRTLDTLEALPRHRGHYYNWYDTETLHPLPPRYVSTVDSGNLSGHLLTLRQGLLAQPDAPVLAPATWQGLGDVAGVLVESGGELPAELRARLDALLAAPPATCGEAARAVAELASLAEPLAAPGESFEPEPDADADASTQAAYWAHKLLDQCRAAGAALAWLPEALSASAIPTLRELASRPDAGVAATARERIAEFERLAHIAGQCAQMELDFLYDRSRHLLTIGYNVDEHRSDPGYYDLLASEARLGTFLGIARGQLPQDAWFALGRLLTDIDGDPALLSWSGSMFEYLMPQLVMPSYEGSLLDQTAQASVVRQIEYGRQRDVPWGISESGYNTIDARMNYQYRAFGVPGLGLRRGLAQDLVIAPYASMMALMVAPAEACANLQRMVAAGFSGRHGMYEAIDYTPARLPRGQAHALVRSYMAHHQGMGLLALDYLLHDQPMQRRFVSDPEFQATLLLLQERIPRTGAFHPHTTEVAGAAVVPDTAETRLRIFRNASSPRPAVQMLSNGRYHAMLTSAGGGYSRLHEMAVTRWREDGTRDPWGSWCYLRDVDSGEFWSASHQPTAVEVSGYEAIFSDAKAEFRGRKQGFETHLEIAVSPEDDIELRRLHVTNQSRGPRTIEITTYAEVVLAPAVSDELHPAFSNLFVQTELVPGRQAILCTRRARAHDEVPPWMFHLVAVHDADIVQISYETDRSRFIGRGHDARTPKALLEAGPLSGSEGSVLDPIVAIRSQITLAPDQTAIIDMVTGVAGARADCASLVDKYRDRRLADRVFDLAWTHSQVVRRQINATQADAQLYERLAGLVLHAHPALRADPSVLLQNRRGQSGLWGQAISGDHPIVLVQIKEAENIELVRQMVQAYAYWRLKGLTVDLVIWNEEQGGYRQQLHDQIMGLISAGVEANVIDRPGGIFVRPAHQLPQEDRILLQSVARVIVGDAHGTLAEQVARRPPPETVVPPLQPQPTQYELMPLPTEDEHADVGRGGNAMVDPWPFDPVSEPLRVGNGIGAFSADGREYVIDLPPGSTTPAPWSNVLANPHFGCVASESNVGYTWAENAHEFRLTPWHDDPVTDASGEAFYLRDEQTGQFWSPTPLPCRGEGAYRVRHGFGYSVYEHEQDGIASELWVYVAREAAVKYSVLRVRNTGDRTRRLSATGYVEWILGDLRARTQMHVVTEADTEHGQAILARNAYNTEFGGRTAFFAADVDAAGWHGEEARHSLGGDRTEFVGRNASLRAPAAMTRERLSGRLGAGLDPCAALQVPLDLAPGQSRDVVFRLGAGRTRPEALATLRETRGRDAAWDALDEVRIGWLRTLGAVQVETPEPSVDLLANGWLLYQTIGCRYFARSGYYQSGGAFGFRDQLQDTMAMLHAEPKLARDHLLLCAEHQFIDGDVQHWWHPPLDRGVRTRCSDDYLWLPLATCRYVEATGDRDVLNERMTYVEGRRVNPDEESYYDLPSRSGTRETLYQHCVRSLQRALDLFGERGLPLIGTGDWNDGMNRVGEGGRGESVWLGFFLYDVLGRFQVLARDRGDLLFAERCLERATQLRDNLENHAWDGAWYRRAWFDNGAPLGSTESDECNIDSISQSWSVLSGAADTGRATQAMESLDQRLVRRDAGLVQLLDPPFDKTSQDPGYIRGYVPGVRENGGQYTHAAVWATMAFAELGDHARAWELFGMINPIHHGDSAERIATYKVEPYVVAADVYAVEPHVGRGGWTWYTGSAGWMYRLVIESLLGLRLEGGSLRLSPCIPPDWPGYRVRYRYRDTVYRIHVRQEAGQGTPRLRVDGVEHTGLAIPLHDDRAQHEVELWLPRSSKPGA</sequence>
<organism evidence="9 10">
    <name type="scientific">Luteimonas lutimaris</name>
    <dbReference type="NCBI Taxonomy" id="698645"/>
    <lineage>
        <taxon>Bacteria</taxon>
        <taxon>Pseudomonadati</taxon>
        <taxon>Pseudomonadota</taxon>
        <taxon>Gammaproteobacteria</taxon>
        <taxon>Lysobacterales</taxon>
        <taxon>Lysobacteraceae</taxon>
        <taxon>Luteimonas</taxon>
    </lineage>
</organism>
<dbReference type="InterPro" id="IPR011009">
    <property type="entry name" value="Kinase-like_dom_sf"/>
</dbReference>
<dbReference type="Proteomes" id="UP001501727">
    <property type="component" value="Unassembled WGS sequence"/>
</dbReference>
<keyword evidence="4" id="KW-0812">Transmembrane</keyword>
<evidence type="ECO:0000313" key="9">
    <source>
        <dbReference type="EMBL" id="GAA3918528.1"/>
    </source>
</evidence>
<keyword evidence="4" id="KW-1133">Transmembrane helix</keyword>
<evidence type="ECO:0000259" key="5">
    <source>
        <dbReference type="Pfam" id="PF03633"/>
    </source>
</evidence>
<proteinExistence type="predicted"/>
<dbReference type="SUPFAM" id="SSF48208">
    <property type="entry name" value="Six-hairpin glycosidases"/>
    <property type="match status" value="1"/>
</dbReference>
<evidence type="ECO:0000259" key="7">
    <source>
        <dbReference type="Pfam" id="PF10091"/>
    </source>
</evidence>